<dbReference type="Proteomes" id="UP000007115">
    <property type="component" value="Unassembled WGS sequence"/>
</dbReference>
<feature type="transmembrane region" description="Helical" evidence="1">
    <location>
        <begin position="62"/>
        <end position="82"/>
    </location>
</feature>
<evidence type="ECO:0000313" key="3">
    <source>
        <dbReference type="Proteomes" id="UP000007115"/>
    </source>
</evidence>
<protein>
    <submittedName>
        <fullName evidence="2">Uncharacterized protein</fullName>
    </submittedName>
</protein>
<dbReference type="OrthoDB" id="4582561at2759"/>
<dbReference type="HOGENOM" id="CLU_733826_0_0_1"/>
<feature type="transmembrane region" description="Helical" evidence="1">
    <location>
        <begin position="103"/>
        <end position="124"/>
    </location>
</feature>
<feature type="non-terminal residue" evidence="2">
    <location>
        <position position="1"/>
    </location>
</feature>
<proteinExistence type="predicted"/>
<dbReference type="STRING" id="413071.G9N664"/>
<dbReference type="GeneID" id="25787688"/>
<feature type="transmembrane region" description="Helical" evidence="1">
    <location>
        <begin position="256"/>
        <end position="280"/>
    </location>
</feature>
<dbReference type="OMA" id="MYAYSIQ"/>
<evidence type="ECO:0000256" key="1">
    <source>
        <dbReference type="SAM" id="Phobius"/>
    </source>
</evidence>
<keyword evidence="1" id="KW-0472">Membrane</keyword>
<dbReference type="InParanoid" id="G9N664"/>
<name>G9N664_HYPVG</name>
<accession>G9N664</accession>
<gene>
    <name evidence="2" type="ORF">TRIVIDRAFT_136014</name>
</gene>
<dbReference type="eggNOG" id="ENOG502SIUH">
    <property type="taxonomic scope" value="Eukaryota"/>
</dbReference>
<reference evidence="2 3" key="1">
    <citation type="journal article" date="2011" name="Genome Biol.">
        <title>Comparative genome sequence analysis underscores mycoparasitism as the ancestral life style of Trichoderma.</title>
        <authorList>
            <person name="Kubicek C.P."/>
            <person name="Herrera-Estrella A."/>
            <person name="Seidl-Seiboth V."/>
            <person name="Martinez D.A."/>
            <person name="Druzhinina I.S."/>
            <person name="Thon M."/>
            <person name="Zeilinger S."/>
            <person name="Casas-Flores S."/>
            <person name="Horwitz B.A."/>
            <person name="Mukherjee P.K."/>
            <person name="Mukherjee M."/>
            <person name="Kredics L."/>
            <person name="Alcaraz L.D."/>
            <person name="Aerts A."/>
            <person name="Antal Z."/>
            <person name="Atanasova L."/>
            <person name="Cervantes-Badillo M.G."/>
            <person name="Challacombe J."/>
            <person name="Chertkov O."/>
            <person name="McCluskey K."/>
            <person name="Coulpier F."/>
            <person name="Deshpande N."/>
            <person name="von Doehren H."/>
            <person name="Ebbole D.J."/>
            <person name="Esquivel-Naranjo E.U."/>
            <person name="Fekete E."/>
            <person name="Flipphi M."/>
            <person name="Glaser F."/>
            <person name="Gomez-Rodriguez E.Y."/>
            <person name="Gruber S."/>
            <person name="Han C."/>
            <person name="Henrissat B."/>
            <person name="Hermosa R."/>
            <person name="Hernandez-Onate M."/>
            <person name="Karaffa L."/>
            <person name="Kosti I."/>
            <person name="Le Crom S."/>
            <person name="Lindquist E."/>
            <person name="Lucas S."/>
            <person name="Luebeck M."/>
            <person name="Luebeck P.S."/>
            <person name="Margeot A."/>
            <person name="Metz B."/>
            <person name="Misra M."/>
            <person name="Nevalainen H."/>
            <person name="Omann M."/>
            <person name="Packer N."/>
            <person name="Perrone G."/>
            <person name="Uresti-Rivera E.E."/>
            <person name="Salamov A."/>
            <person name="Schmoll M."/>
            <person name="Seiboth B."/>
            <person name="Shapiro H."/>
            <person name="Sukno S."/>
            <person name="Tamayo-Ramos J.A."/>
            <person name="Tisch D."/>
            <person name="Wiest A."/>
            <person name="Wilkinson H.H."/>
            <person name="Zhang M."/>
            <person name="Coutinho P.M."/>
            <person name="Kenerley C.M."/>
            <person name="Monte E."/>
            <person name="Baker S.E."/>
            <person name="Grigoriev I.V."/>
        </authorList>
    </citation>
    <scope>NUCLEOTIDE SEQUENCE [LARGE SCALE GENOMIC DNA]</scope>
    <source>
        <strain evidence="3">Gv29-8 / FGSC 10586</strain>
    </source>
</reference>
<feature type="transmembrane region" description="Helical" evidence="1">
    <location>
        <begin position="144"/>
        <end position="164"/>
    </location>
</feature>
<comment type="caution">
    <text evidence="2">The sequence shown here is derived from an EMBL/GenBank/DDBJ whole genome shotgun (WGS) entry which is preliminary data.</text>
</comment>
<keyword evidence="1" id="KW-1133">Transmembrane helix</keyword>
<dbReference type="EMBL" id="ABDF02000087">
    <property type="protein sequence ID" value="EHK17822.1"/>
    <property type="molecule type" value="Genomic_DNA"/>
</dbReference>
<dbReference type="RefSeq" id="XP_013952024.1">
    <property type="nucleotide sequence ID" value="XM_014096549.1"/>
</dbReference>
<dbReference type="VEuPathDB" id="FungiDB:TRIVIDRAFT_136014"/>
<evidence type="ECO:0000313" key="2">
    <source>
        <dbReference type="EMBL" id="EHK17822.1"/>
    </source>
</evidence>
<keyword evidence="1" id="KW-0812">Transmembrane</keyword>
<feature type="transmembrane region" description="Helical" evidence="1">
    <location>
        <begin position="222"/>
        <end position="244"/>
    </location>
</feature>
<keyword evidence="3" id="KW-1185">Reference proteome</keyword>
<dbReference type="AlphaFoldDB" id="G9N664"/>
<organism evidence="2 3">
    <name type="scientific">Hypocrea virens (strain Gv29-8 / FGSC 10586)</name>
    <name type="common">Gliocladium virens</name>
    <name type="synonym">Trichoderma virens</name>
    <dbReference type="NCBI Taxonomy" id="413071"/>
    <lineage>
        <taxon>Eukaryota</taxon>
        <taxon>Fungi</taxon>
        <taxon>Dikarya</taxon>
        <taxon>Ascomycota</taxon>
        <taxon>Pezizomycotina</taxon>
        <taxon>Sordariomycetes</taxon>
        <taxon>Hypocreomycetidae</taxon>
        <taxon>Hypocreales</taxon>
        <taxon>Hypocreaceae</taxon>
        <taxon>Trichoderma</taxon>
    </lineage>
</organism>
<feature type="non-terminal residue" evidence="2">
    <location>
        <position position="329"/>
    </location>
</feature>
<sequence length="329" mass="36866">LTVTSGNLAAETLHCNFTSIEAFFNYSTEHGLNITAEIEQCPNLCILTFGTGNPDLSGIGMMYAYSFQVALTIIFGPVLRGLDIFDNSLPQWDVFYLRKLFKEIIDVQTIFWESNGFLIMASAVATLVRMGQHPTIFEIAEMQILNFVQLNSLLVIFFCLIHPIARWWQRFLQFLLGFALATAALSQSQLSGHSETDWLQASLGCQNEPAFRKVTPVPYNKAVVYAAAGLCILSFFAQTTTTVFPRIQQRPSLRRVLAILTVVWSLLTTLSLVGMVWGLVKLWGQRSELIKVAGPEFEDNEWGFGQVAALFTWLPIPVEISYKLNGMSE</sequence>